<dbReference type="Proteomes" id="UP001600888">
    <property type="component" value="Unassembled WGS sequence"/>
</dbReference>
<feature type="domain" description="WSC" evidence="3">
    <location>
        <begin position="74"/>
        <end position="187"/>
    </location>
</feature>
<keyword evidence="2" id="KW-0472">Membrane</keyword>
<gene>
    <name evidence="4" type="ORF">FJTKL_08373</name>
</gene>
<evidence type="ECO:0000313" key="4">
    <source>
        <dbReference type="EMBL" id="KAL2285145.1"/>
    </source>
</evidence>
<feature type="compositionally biased region" description="Polar residues" evidence="1">
    <location>
        <begin position="467"/>
        <end position="477"/>
    </location>
</feature>
<feature type="region of interest" description="Disordered" evidence="1">
    <location>
        <begin position="189"/>
        <end position="208"/>
    </location>
</feature>
<feature type="region of interest" description="Disordered" evidence="1">
    <location>
        <begin position="360"/>
        <end position="489"/>
    </location>
</feature>
<dbReference type="EMBL" id="JBAWTH010000032">
    <property type="protein sequence ID" value="KAL2285145.1"/>
    <property type="molecule type" value="Genomic_DNA"/>
</dbReference>
<keyword evidence="5" id="KW-1185">Reference proteome</keyword>
<dbReference type="PROSITE" id="PS51212">
    <property type="entry name" value="WSC"/>
    <property type="match status" value="1"/>
</dbReference>
<dbReference type="EMBL" id="JBAWTH010000032">
    <property type="protein sequence ID" value="KAL2285144.1"/>
    <property type="molecule type" value="Genomic_DNA"/>
</dbReference>
<evidence type="ECO:0000259" key="3">
    <source>
        <dbReference type="PROSITE" id="PS51212"/>
    </source>
</evidence>
<evidence type="ECO:0000256" key="2">
    <source>
        <dbReference type="SAM" id="Phobius"/>
    </source>
</evidence>
<dbReference type="EMBL" id="JBAWTH010000032">
    <property type="protein sequence ID" value="KAL2285143.1"/>
    <property type="molecule type" value="Genomic_DNA"/>
</dbReference>
<feature type="compositionally biased region" description="Basic and acidic residues" evidence="1">
    <location>
        <begin position="478"/>
        <end position="489"/>
    </location>
</feature>
<feature type="compositionally biased region" description="Low complexity" evidence="1">
    <location>
        <begin position="261"/>
        <end position="270"/>
    </location>
</feature>
<dbReference type="SMART" id="SM00321">
    <property type="entry name" value="WSC"/>
    <property type="match status" value="1"/>
</dbReference>
<dbReference type="Pfam" id="PF01822">
    <property type="entry name" value="WSC"/>
    <property type="match status" value="1"/>
</dbReference>
<proteinExistence type="predicted"/>
<protein>
    <recommendedName>
        <fullName evidence="3">WSC domain-containing protein</fullName>
    </recommendedName>
</protein>
<dbReference type="InterPro" id="IPR002889">
    <property type="entry name" value="WSC_carb-bd"/>
</dbReference>
<sequence length="489" mass="50923">MLSKNEGTIGRRFLPSRMAVALSLFGISQGQASGEEYTTVHSTSTTTLSLTSTITVQANTPTALQRKEMQKGEVYVLQGCYGQGEPSNVETMLGANVTVRNAAGKDGMSLSMCLNFCKSPAPPEIKPRDEQSLSLFVGLSEGKACYCGGLLNSTAKEVQPTNCTLPCAGNNAVACGGAGYMLVYKLSTPSESGKKQGDGPYEDHTGSKGRPGVTAGIALGSISGFGLLAFLIFYGAKMYKRRRQRQASGSDEHRAGGDGAGDTPPAGSAANTGKTNRVDLRNVDPIVIDFAPLRGDLRASDAPRPKQIIAASTGAEWRTGNPGTPRAAVDAAPKLATNGTRNDAWDDIPHTPTILVQHPESVAQNPGLGERAWHRRRFSTPQPPAGYRYSDGPDAFAGGSSRGPGEAQTSQGTGEVGNAAPWEDDWESLMPAPLTLPPLGHGAGGASAQSEEDGGPLTAKTMWTVPSDPSLSGSSGKTVERGGKTGKTE</sequence>
<keyword evidence="2" id="KW-0812">Transmembrane</keyword>
<feature type="transmembrane region" description="Helical" evidence="2">
    <location>
        <begin position="215"/>
        <end position="236"/>
    </location>
</feature>
<accession>A0ABR4ES55</accession>
<dbReference type="EMBL" id="JBAWTH010000032">
    <property type="protein sequence ID" value="KAL2285146.1"/>
    <property type="molecule type" value="Genomic_DNA"/>
</dbReference>
<organism evidence="4 5">
    <name type="scientific">Diaporthe vaccinii</name>
    <dbReference type="NCBI Taxonomy" id="105482"/>
    <lineage>
        <taxon>Eukaryota</taxon>
        <taxon>Fungi</taxon>
        <taxon>Dikarya</taxon>
        <taxon>Ascomycota</taxon>
        <taxon>Pezizomycotina</taxon>
        <taxon>Sordariomycetes</taxon>
        <taxon>Sordariomycetidae</taxon>
        <taxon>Diaporthales</taxon>
        <taxon>Diaporthaceae</taxon>
        <taxon>Diaporthe</taxon>
        <taxon>Diaporthe eres species complex</taxon>
    </lineage>
</organism>
<reference evidence="4 5" key="1">
    <citation type="submission" date="2024-03" db="EMBL/GenBank/DDBJ databases">
        <title>A high-quality draft genome sequence of Diaporthe vaccinii, a causative agent of upright dieback and viscid rot disease in cranberry plants.</title>
        <authorList>
            <person name="Sarrasin M."/>
            <person name="Lang B.F."/>
            <person name="Burger G."/>
        </authorList>
    </citation>
    <scope>NUCLEOTIDE SEQUENCE [LARGE SCALE GENOMIC DNA]</scope>
    <source>
        <strain evidence="4 5">IS7</strain>
    </source>
</reference>
<feature type="compositionally biased region" description="Basic and acidic residues" evidence="1">
    <location>
        <begin position="192"/>
        <end position="206"/>
    </location>
</feature>
<evidence type="ECO:0000256" key="1">
    <source>
        <dbReference type="SAM" id="MobiDB-lite"/>
    </source>
</evidence>
<comment type="caution">
    <text evidence="4">The sequence shown here is derived from an EMBL/GenBank/DDBJ whole genome shotgun (WGS) entry which is preliminary data.</text>
</comment>
<feature type="region of interest" description="Disordered" evidence="1">
    <location>
        <begin position="244"/>
        <end position="277"/>
    </location>
</feature>
<name>A0ABR4ES55_9PEZI</name>
<evidence type="ECO:0000313" key="5">
    <source>
        <dbReference type="Proteomes" id="UP001600888"/>
    </source>
</evidence>
<keyword evidence="2" id="KW-1133">Transmembrane helix</keyword>